<sequence length="55" mass="6478">MKKIFLFLSGGARVMAIVFDDSSKSKGRFLFYFIFYLIFYLSSKPPRLNRRFASV</sequence>
<evidence type="ECO:0000313" key="3">
    <source>
        <dbReference type="Proteomes" id="UP001271789"/>
    </source>
</evidence>
<reference evidence="2" key="1">
    <citation type="submission" date="2023-06" db="EMBL/GenBank/DDBJ databases">
        <title>Genome sequence of Methanosarcinaceae archaeon Ag5.</title>
        <authorList>
            <person name="Protasov E."/>
            <person name="Platt K."/>
            <person name="Poehlein A."/>
            <person name="Daniel R."/>
            <person name="Brune A."/>
        </authorList>
    </citation>
    <scope>NUCLEOTIDE SEQUENCE</scope>
    <source>
        <strain evidence="2">Ag5</strain>
    </source>
</reference>
<protein>
    <submittedName>
        <fullName evidence="2">Uncharacterized protein</fullName>
    </submittedName>
</protein>
<keyword evidence="3" id="KW-1185">Reference proteome</keyword>
<feature type="transmembrane region" description="Helical" evidence="1">
    <location>
        <begin position="26"/>
        <end position="42"/>
    </location>
</feature>
<organism evidence="2 3">
    <name type="scientific">Methanolapillus africanus</name>
    <dbReference type="NCBI Taxonomy" id="3028297"/>
    <lineage>
        <taxon>Archaea</taxon>
        <taxon>Methanobacteriati</taxon>
        <taxon>Methanobacteriota</taxon>
        <taxon>Stenosarchaea group</taxon>
        <taxon>Methanomicrobia</taxon>
        <taxon>Methanosarcinales</taxon>
        <taxon>Methanosarcinaceae</taxon>
        <taxon>Methanolapillus</taxon>
    </lineage>
</organism>
<keyword evidence="1" id="KW-0472">Membrane</keyword>
<keyword evidence="1" id="KW-1133">Transmembrane helix</keyword>
<keyword evidence="1" id="KW-0812">Transmembrane</keyword>
<name>A0AAE4MIA5_9EURY</name>
<accession>A0AAE4MIA5</accession>
<dbReference type="Proteomes" id="UP001271789">
    <property type="component" value="Unassembled WGS sequence"/>
</dbReference>
<comment type="caution">
    <text evidence="2">The sequence shown here is derived from an EMBL/GenBank/DDBJ whole genome shotgun (WGS) entry which is preliminary data.</text>
</comment>
<evidence type="ECO:0000313" key="2">
    <source>
        <dbReference type="EMBL" id="MDV0446315.1"/>
    </source>
</evidence>
<dbReference type="AlphaFoldDB" id="A0AAE4MIA5"/>
<evidence type="ECO:0000256" key="1">
    <source>
        <dbReference type="SAM" id="Phobius"/>
    </source>
</evidence>
<gene>
    <name evidence="2" type="ORF">MsAg5_01450</name>
</gene>
<proteinExistence type="predicted"/>
<dbReference type="EMBL" id="JAWDKD010000003">
    <property type="protein sequence ID" value="MDV0446315.1"/>
    <property type="molecule type" value="Genomic_DNA"/>
</dbReference>